<dbReference type="SMART" id="SM00116">
    <property type="entry name" value="CBS"/>
    <property type="match status" value="2"/>
</dbReference>
<accession>A0A1I0QL18</accession>
<evidence type="ECO:0000313" key="4">
    <source>
        <dbReference type="Proteomes" id="UP000199701"/>
    </source>
</evidence>
<dbReference type="PANTHER" id="PTHR43773">
    <property type="entry name" value="MAGNESIUM TRANSPORTER MGTE"/>
    <property type="match status" value="1"/>
</dbReference>
<feature type="domain" description="CBS" evidence="2">
    <location>
        <begin position="359"/>
        <end position="415"/>
    </location>
</feature>
<dbReference type="InterPro" id="IPR000644">
    <property type="entry name" value="CBS_dom"/>
</dbReference>
<proteinExistence type="predicted"/>
<dbReference type="GO" id="GO:0016020">
    <property type="term" value="C:membrane"/>
    <property type="evidence" value="ECO:0007669"/>
    <property type="project" value="InterPro"/>
</dbReference>
<dbReference type="GO" id="GO:0015095">
    <property type="term" value="F:magnesium ion transmembrane transporter activity"/>
    <property type="evidence" value="ECO:0007669"/>
    <property type="project" value="InterPro"/>
</dbReference>
<keyword evidence="1" id="KW-0129">CBS domain</keyword>
<dbReference type="SUPFAM" id="SSF54631">
    <property type="entry name" value="CBS-domain pair"/>
    <property type="match status" value="1"/>
</dbReference>
<dbReference type="InterPro" id="IPR011033">
    <property type="entry name" value="PRC_barrel-like_sf"/>
</dbReference>
<dbReference type="InterPro" id="IPR038076">
    <property type="entry name" value="MgtE_N_sf"/>
</dbReference>
<dbReference type="Pfam" id="PF05239">
    <property type="entry name" value="PRC"/>
    <property type="match status" value="1"/>
</dbReference>
<organism evidence="3 4">
    <name type="scientific">[Clostridium] fimetarium</name>
    <dbReference type="NCBI Taxonomy" id="99656"/>
    <lineage>
        <taxon>Bacteria</taxon>
        <taxon>Bacillati</taxon>
        <taxon>Bacillota</taxon>
        <taxon>Clostridia</taxon>
        <taxon>Lachnospirales</taxon>
        <taxon>Lachnospiraceae</taxon>
    </lineage>
</organism>
<dbReference type="CDD" id="cd04606">
    <property type="entry name" value="CBS_pair_Mg_transporter"/>
    <property type="match status" value="1"/>
</dbReference>
<dbReference type="Proteomes" id="UP000199701">
    <property type="component" value="Unassembled WGS sequence"/>
</dbReference>
<keyword evidence="4" id="KW-1185">Reference proteome</keyword>
<dbReference type="SUPFAM" id="SSF158791">
    <property type="entry name" value="MgtE N-terminal domain-like"/>
    <property type="match status" value="1"/>
</dbReference>
<protein>
    <submittedName>
        <fullName evidence="3">CBS domain-containing protein</fullName>
    </submittedName>
</protein>
<dbReference type="Pfam" id="PF00571">
    <property type="entry name" value="CBS"/>
    <property type="match status" value="2"/>
</dbReference>
<dbReference type="EMBL" id="FOJI01000008">
    <property type="protein sequence ID" value="SEW27658.1"/>
    <property type="molecule type" value="Genomic_DNA"/>
</dbReference>
<dbReference type="SMART" id="SM00924">
    <property type="entry name" value="MgtE_N"/>
    <property type="match status" value="1"/>
</dbReference>
<gene>
    <name evidence="3" type="ORF">SAMN05421659_108101</name>
</gene>
<dbReference type="InterPro" id="IPR027275">
    <property type="entry name" value="PRC-brl_dom"/>
</dbReference>
<evidence type="ECO:0000256" key="1">
    <source>
        <dbReference type="PROSITE-ProRule" id="PRU00703"/>
    </source>
</evidence>
<reference evidence="3 4" key="1">
    <citation type="submission" date="2016-10" db="EMBL/GenBank/DDBJ databases">
        <authorList>
            <person name="de Groot N.N."/>
        </authorList>
    </citation>
    <scope>NUCLEOTIDE SEQUENCE [LARGE SCALE GENOMIC DNA]</scope>
    <source>
        <strain evidence="3 4">DSM 9179</strain>
    </source>
</reference>
<dbReference type="InterPro" id="IPR006669">
    <property type="entry name" value="MgtE_transporter"/>
</dbReference>
<evidence type="ECO:0000313" key="3">
    <source>
        <dbReference type="EMBL" id="SEW27658.1"/>
    </source>
</evidence>
<dbReference type="STRING" id="99656.SAMN05421659_108101"/>
<dbReference type="PROSITE" id="PS51371">
    <property type="entry name" value="CBS"/>
    <property type="match status" value="1"/>
</dbReference>
<dbReference type="Gene3D" id="3.10.580.10">
    <property type="entry name" value="CBS-domain"/>
    <property type="match status" value="1"/>
</dbReference>
<dbReference type="OrthoDB" id="9790355at2"/>
<sequence length="417" mass="47426">MLDVTNFYLSRVLGRKVFSKSDQVIGKVQDILVDVQSLKPQVVAIKLKTGNKSKILDFADCKIIKIKNQYAFQCNNENNILKDSKENTLFLKNNVLDRQLVDIDGRKLVRVNDLRLAILGTGIFVVAVDVGLEGLLRRLGVAKPVKMFFDIFKVNVPNKLILWDEVETIDFGHAGIKLSSPYSKLSTLHVSDLADIIEDMDAKMQIEVFASFDEEKAADVLEELETNAQIHVIESMSIEKAADVLEKMPADEVADIFDEMEKDKVEELLSEMESEASDDVRELLKYDENEIGSLMTTDFIAFSKYMTVEKTIMELRKIKPESDIIYYLYIVDETERFVATVSLRDIIVSQPQTTLSEIMSERPIYVIDTDNVDSIAEIISKYNLLAVPVVDKDKIMMGMVVIDDIVYNLLRATRRRI</sequence>
<dbReference type="InterPro" id="IPR006668">
    <property type="entry name" value="Mg_transptr_MgtE_intracell_dom"/>
</dbReference>
<evidence type="ECO:0000259" key="2">
    <source>
        <dbReference type="PROSITE" id="PS51371"/>
    </source>
</evidence>
<dbReference type="Gene3D" id="1.25.60.10">
    <property type="entry name" value="MgtE N-terminal domain-like"/>
    <property type="match status" value="1"/>
</dbReference>
<dbReference type="AlphaFoldDB" id="A0A1I0QL18"/>
<dbReference type="SUPFAM" id="SSF50346">
    <property type="entry name" value="PRC-barrel domain"/>
    <property type="match status" value="1"/>
</dbReference>
<name>A0A1I0QL18_9FIRM</name>
<dbReference type="InterPro" id="IPR046342">
    <property type="entry name" value="CBS_dom_sf"/>
</dbReference>
<dbReference type="RefSeq" id="WP_092454088.1">
    <property type="nucleotide sequence ID" value="NZ_FOJI01000008.1"/>
</dbReference>
<dbReference type="PANTHER" id="PTHR43773:SF1">
    <property type="entry name" value="MAGNESIUM TRANSPORTER MGTE"/>
    <property type="match status" value="1"/>
</dbReference>
<dbReference type="Pfam" id="PF03448">
    <property type="entry name" value="MgtE_N"/>
    <property type="match status" value="1"/>
</dbReference>